<comment type="caution">
    <text evidence="2">The sequence shown here is derived from an EMBL/GenBank/DDBJ whole genome shotgun (WGS) entry which is preliminary data.</text>
</comment>
<dbReference type="RefSeq" id="WP_272097415.1">
    <property type="nucleotide sequence ID" value="NZ_JAQNDK010000002.1"/>
</dbReference>
<evidence type="ECO:0000256" key="1">
    <source>
        <dbReference type="SAM" id="MobiDB-lite"/>
    </source>
</evidence>
<evidence type="ECO:0000313" key="2">
    <source>
        <dbReference type="EMBL" id="MDC0680374.1"/>
    </source>
</evidence>
<keyword evidence="3" id="KW-1185">Reference proteome</keyword>
<reference evidence="2 3" key="1">
    <citation type="submission" date="2023-01" db="EMBL/GenBank/DDBJ databases">
        <title>Minimal conservation of predation-associated metabolite biosynthetic gene clusters underscores biosynthetic potential of Myxococcota including descriptions for ten novel species: Archangium lansinium sp. nov., Myxococcus landrumus sp. nov., Nannocystis bai.</title>
        <authorList>
            <person name="Ahearne A."/>
            <person name="Stevens C."/>
            <person name="Dowd S."/>
        </authorList>
    </citation>
    <scope>NUCLEOTIDE SEQUENCE [LARGE SCALE GENOMIC DNA]</scope>
    <source>
        <strain evidence="2 3">WIWO2</strain>
    </source>
</reference>
<dbReference type="Proteomes" id="UP001217485">
    <property type="component" value="Unassembled WGS sequence"/>
</dbReference>
<evidence type="ECO:0000313" key="3">
    <source>
        <dbReference type="Proteomes" id="UP001217485"/>
    </source>
</evidence>
<feature type="region of interest" description="Disordered" evidence="1">
    <location>
        <begin position="1"/>
        <end position="23"/>
    </location>
</feature>
<dbReference type="EMBL" id="JAQNDK010000002">
    <property type="protein sequence ID" value="MDC0680374.1"/>
    <property type="molecule type" value="Genomic_DNA"/>
</dbReference>
<gene>
    <name evidence="2" type="ORF">POL72_21705</name>
</gene>
<accession>A0ABT5C1T2</accession>
<name>A0ABT5C1T2_9BACT</name>
<protein>
    <submittedName>
        <fullName evidence="2">Uncharacterized protein</fullName>
    </submittedName>
</protein>
<organism evidence="2 3">
    <name type="scientific">Sorangium atrum</name>
    <dbReference type="NCBI Taxonomy" id="2995308"/>
    <lineage>
        <taxon>Bacteria</taxon>
        <taxon>Pseudomonadati</taxon>
        <taxon>Myxococcota</taxon>
        <taxon>Polyangia</taxon>
        <taxon>Polyangiales</taxon>
        <taxon>Polyangiaceae</taxon>
        <taxon>Sorangium</taxon>
    </lineage>
</organism>
<sequence length="144" mass="15208">MSHARKARRAAERAARKAGGQRGAVRTVDTAELAPELQQGFRAIRAYIERTPSLPDDLGSYVAMAFEVTNMPGATRVMLYPREVAIVCALFEGKAELAIELAERPTTGELTIVATSASGRYAIGSGQVFTAAEGRSITAPGGIA</sequence>
<proteinExistence type="predicted"/>